<proteinExistence type="predicted"/>
<reference evidence="2 3" key="1">
    <citation type="submission" date="2019-06" db="EMBL/GenBank/DDBJ databases">
        <title>Psychrobacillus vulpis sp. nov., a new species isolated from feces of a red fox that inhabits in The Tablas de Daimiel Natural Park, Albacete, Spain.</title>
        <authorList>
            <person name="Rodriguez M."/>
            <person name="Reina J.C."/>
            <person name="Bejar V."/>
            <person name="Llamas I."/>
        </authorList>
    </citation>
    <scope>NUCLEOTIDE SEQUENCE [LARGE SCALE GENOMIC DNA]</scope>
    <source>
        <strain evidence="2 3">Z8</strain>
    </source>
</reference>
<protein>
    <submittedName>
        <fullName evidence="2">Uncharacterized protein</fullName>
    </submittedName>
</protein>
<evidence type="ECO:0000256" key="1">
    <source>
        <dbReference type="SAM" id="Phobius"/>
    </source>
</evidence>
<gene>
    <name evidence="2" type="ORF">FG384_10860</name>
</gene>
<feature type="transmembrane region" description="Helical" evidence="1">
    <location>
        <begin position="32"/>
        <end position="49"/>
    </location>
</feature>
<feature type="transmembrane region" description="Helical" evidence="1">
    <location>
        <begin position="84"/>
        <end position="106"/>
    </location>
</feature>
<name>A0A544TQI9_9BACI</name>
<accession>A0A544TQI9</accession>
<dbReference type="AlphaFoldDB" id="A0A544TQI9"/>
<evidence type="ECO:0000313" key="2">
    <source>
        <dbReference type="EMBL" id="TQR19711.1"/>
    </source>
</evidence>
<dbReference type="RefSeq" id="WP_142642621.1">
    <property type="nucleotide sequence ID" value="NZ_VDGI01000011.1"/>
</dbReference>
<dbReference type="Proteomes" id="UP000316626">
    <property type="component" value="Unassembled WGS sequence"/>
</dbReference>
<keyword evidence="1" id="KW-0472">Membrane</keyword>
<organism evidence="2 3">
    <name type="scientific">Psychrobacillus vulpis</name>
    <dbReference type="NCBI Taxonomy" id="2325572"/>
    <lineage>
        <taxon>Bacteria</taxon>
        <taxon>Bacillati</taxon>
        <taxon>Bacillota</taxon>
        <taxon>Bacilli</taxon>
        <taxon>Bacillales</taxon>
        <taxon>Bacillaceae</taxon>
        <taxon>Psychrobacillus</taxon>
    </lineage>
</organism>
<keyword evidence="1" id="KW-0812">Transmembrane</keyword>
<keyword evidence="1" id="KW-1133">Transmembrane helix</keyword>
<sequence>MDKNAQKLLKLSKWTYVMLYFPLLGYTLNPDLYFLWLILLFIGGLLLLFKNKLIQGNMKTKITLIEAFTTLGLIFLVFSDLMPIIKQLILLIVVTIIIYSHTKLVFAGKLT</sequence>
<comment type="caution">
    <text evidence="2">The sequence shown here is derived from an EMBL/GenBank/DDBJ whole genome shotgun (WGS) entry which is preliminary data.</text>
</comment>
<dbReference type="EMBL" id="VDGI01000011">
    <property type="protein sequence ID" value="TQR19711.1"/>
    <property type="molecule type" value="Genomic_DNA"/>
</dbReference>
<feature type="transmembrane region" description="Helical" evidence="1">
    <location>
        <begin position="61"/>
        <end position="78"/>
    </location>
</feature>
<dbReference type="OrthoDB" id="9884473at2"/>
<keyword evidence="3" id="KW-1185">Reference proteome</keyword>
<evidence type="ECO:0000313" key="3">
    <source>
        <dbReference type="Proteomes" id="UP000316626"/>
    </source>
</evidence>